<proteinExistence type="predicted"/>
<dbReference type="InterPro" id="IPR032071">
    <property type="entry name" value="DUF4806"/>
</dbReference>
<reference evidence="2 3" key="1">
    <citation type="submission" date="2021-06" db="EMBL/GenBank/DDBJ databases">
        <authorList>
            <person name="Palmer J.M."/>
        </authorList>
    </citation>
    <scope>NUCLEOTIDE SEQUENCE [LARGE SCALE GENOMIC DNA]</scope>
    <source>
        <strain evidence="3">if_2019</strain>
        <tissue evidence="2">Muscle</tissue>
    </source>
</reference>
<name>A0ABV0SMF3_9TELE</name>
<gene>
    <name evidence="2" type="ORF">ILYODFUR_016086</name>
</gene>
<accession>A0ABV0SMF3</accession>
<keyword evidence="3" id="KW-1185">Reference proteome</keyword>
<sequence length="116" mass="12952">MVTIEGFREEERDPKAFDALVLQIARIGGKNTKNCVHKVLDRLFTNALMAKFNMKGKGRQGKRSLEKTKVYGAIKDRIMNGDEAATEDFIRIHATENLKHAPLRSGGGGHKTITQD</sequence>
<dbReference type="Pfam" id="PF16064">
    <property type="entry name" value="DUF4806"/>
    <property type="match status" value="1"/>
</dbReference>
<dbReference type="EMBL" id="JAHRIQ010001447">
    <property type="protein sequence ID" value="MEQ2221450.1"/>
    <property type="molecule type" value="Genomic_DNA"/>
</dbReference>
<comment type="caution">
    <text evidence="2">The sequence shown here is derived from an EMBL/GenBank/DDBJ whole genome shotgun (WGS) entry which is preliminary data.</text>
</comment>
<dbReference type="Proteomes" id="UP001482620">
    <property type="component" value="Unassembled WGS sequence"/>
</dbReference>
<evidence type="ECO:0000313" key="2">
    <source>
        <dbReference type="EMBL" id="MEQ2221450.1"/>
    </source>
</evidence>
<evidence type="ECO:0000259" key="1">
    <source>
        <dbReference type="Pfam" id="PF16064"/>
    </source>
</evidence>
<evidence type="ECO:0000313" key="3">
    <source>
        <dbReference type="Proteomes" id="UP001482620"/>
    </source>
</evidence>
<feature type="domain" description="DUF4806" evidence="1">
    <location>
        <begin position="12"/>
        <end position="69"/>
    </location>
</feature>
<protein>
    <recommendedName>
        <fullName evidence="1">DUF4806 domain-containing protein</fullName>
    </recommendedName>
</protein>
<organism evidence="2 3">
    <name type="scientific">Ilyodon furcidens</name>
    <name type="common">goldbreast splitfin</name>
    <dbReference type="NCBI Taxonomy" id="33524"/>
    <lineage>
        <taxon>Eukaryota</taxon>
        <taxon>Metazoa</taxon>
        <taxon>Chordata</taxon>
        <taxon>Craniata</taxon>
        <taxon>Vertebrata</taxon>
        <taxon>Euteleostomi</taxon>
        <taxon>Actinopterygii</taxon>
        <taxon>Neopterygii</taxon>
        <taxon>Teleostei</taxon>
        <taxon>Neoteleostei</taxon>
        <taxon>Acanthomorphata</taxon>
        <taxon>Ovalentaria</taxon>
        <taxon>Atherinomorphae</taxon>
        <taxon>Cyprinodontiformes</taxon>
        <taxon>Goodeidae</taxon>
        <taxon>Ilyodon</taxon>
    </lineage>
</organism>